<dbReference type="EMBL" id="CP017480">
    <property type="protein sequence ID" value="APG02493.1"/>
    <property type="molecule type" value="Genomic_DNA"/>
</dbReference>
<name>A0A1L3EN48_9GAMM</name>
<dbReference type="Proteomes" id="UP000182987">
    <property type="component" value="Chromosome"/>
</dbReference>
<dbReference type="KEGG" id="lrz:BJI69_00300"/>
<proteinExistence type="predicted"/>
<keyword evidence="2" id="KW-1185">Reference proteome</keyword>
<organism evidence="1 2">
    <name type="scientific">Luteibacter rhizovicinus DSM 16549</name>
    <dbReference type="NCBI Taxonomy" id="1440763"/>
    <lineage>
        <taxon>Bacteria</taxon>
        <taxon>Pseudomonadati</taxon>
        <taxon>Pseudomonadota</taxon>
        <taxon>Gammaproteobacteria</taxon>
        <taxon>Lysobacterales</taxon>
        <taxon>Rhodanobacteraceae</taxon>
        <taxon>Luteibacter</taxon>
    </lineage>
</organism>
<sequence length="470" mass="53944">MPLVWELTTELKNWLTPEKLRTFNLGWRRQGGGHPDAVIEDFIGVLIRDDLHYESILGYVENQSRREQGSSHYHGLYVWLVDMIYHMLYLRHINNAEYFERHLYLYDGIKGLSQKNSPLWVFSLNHDLIIEAVAARHSIPVSCGFEEEVVTFPRRDSAGNKIGDIRAEVLTKKTIEAGAMQFFAHGKEGINLLKIHGSLDTFTFRNGEDYLRLLPEKQSVDAVISTLRYANEELNYRDAAMERPVRAINEIAYRDDEGEMQFLRRSLLTGAFKFDSRAHQVIPKKILDHFRSNLNYLSRLVVIGYGFGDIHINQILRSWLEASGHRHLEIVDPFISAVPSFILHLAPQVTLTKATATHRLDSLGELTRDADQLAEREFLLYARRVGPEKIKEEMQLFADWEISKRTEALAERLRTLPLKNGEIDWDALPSSPEALALELVGEIPANHGAICVRFFDFKRVVSMEHDAPAS</sequence>
<evidence type="ECO:0000313" key="1">
    <source>
        <dbReference type="EMBL" id="APG02493.1"/>
    </source>
</evidence>
<accession>A0A1L3EN48</accession>
<dbReference type="AlphaFoldDB" id="A0A1L3EN48"/>
<reference evidence="2" key="1">
    <citation type="submission" date="2016-09" db="EMBL/GenBank/DDBJ databases">
        <authorList>
            <person name="Lysoe E."/>
        </authorList>
    </citation>
    <scope>NUCLEOTIDE SEQUENCE [LARGE SCALE GENOMIC DNA]</scope>
    <source>
        <strain evidence="2">LJ96T</strain>
    </source>
</reference>
<evidence type="ECO:0000313" key="2">
    <source>
        <dbReference type="Proteomes" id="UP000182987"/>
    </source>
</evidence>
<gene>
    <name evidence="1" type="ORF">BJI69_00300</name>
</gene>
<protein>
    <submittedName>
        <fullName evidence="1">Uncharacterized protein</fullName>
    </submittedName>
</protein>
<dbReference type="STRING" id="1440763.BJI69_00300"/>